<organism evidence="8 9">
    <name type="scientific">Sphingobacterium athyrii</name>
    <dbReference type="NCBI Taxonomy" id="2152717"/>
    <lineage>
        <taxon>Bacteria</taxon>
        <taxon>Pseudomonadati</taxon>
        <taxon>Bacteroidota</taxon>
        <taxon>Sphingobacteriia</taxon>
        <taxon>Sphingobacteriales</taxon>
        <taxon>Sphingobacteriaceae</taxon>
        <taxon>Sphingobacterium</taxon>
    </lineage>
</organism>
<proteinExistence type="predicted"/>
<evidence type="ECO:0000256" key="2">
    <source>
        <dbReference type="ARBA" id="ARBA00022692"/>
    </source>
</evidence>
<keyword evidence="4 5" id="KW-0472">Membrane</keyword>
<evidence type="ECO:0000256" key="3">
    <source>
        <dbReference type="ARBA" id="ARBA00022989"/>
    </source>
</evidence>
<keyword evidence="3 5" id="KW-1133">Transmembrane helix</keyword>
<reference evidence="8 9" key="1">
    <citation type="submission" date="2018-04" db="EMBL/GenBank/DDBJ databases">
        <title>Sphingobacterium sp. M46 Genome.</title>
        <authorList>
            <person name="Cheng J."/>
            <person name="Li Y."/>
        </authorList>
    </citation>
    <scope>NUCLEOTIDE SEQUENCE [LARGE SCALE GENOMIC DNA]</scope>
    <source>
        <strain evidence="8 9">M46</strain>
    </source>
</reference>
<protein>
    <submittedName>
        <fullName evidence="8">Peptidase S54</fullName>
    </submittedName>
</protein>
<dbReference type="EMBL" id="QCXX01000004">
    <property type="protein sequence ID" value="PUV23484.1"/>
    <property type="molecule type" value="Genomic_DNA"/>
</dbReference>
<dbReference type="InterPro" id="IPR035952">
    <property type="entry name" value="Rhomboid-like_sf"/>
</dbReference>
<feature type="transmembrane region" description="Helical" evidence="5">
    <location>
        <begin position="196"/>
        <end position="213"/>
    </location>
</feature>
<comment type="subcellular location">
    <subcellularLocation>
        <location evidence="1">Membrane</location>
        <topology evidence="1">Multi-pass membrane protein</topology>
    </subcellularLocation>
</comment>
<dbReference type="GO" id="GO:0004252">
    <property type="term" value="F:serine-type endopeptidase activity"/>
    <property type="evidence" value="ECO:0007669"/>
    <property type="project" value="InterPro"/>
</dbReference>
<gene>
    <name evidence="8" type="ORF">DCO56_16335</name>
</gene>
<feature type="transmembrane region" description="Helical" evidence="5">
    <location>
        <begin position="138"/>
        <end position="158"/>
    </location>
</feature>
<dbReference type="Gene3D" id="1.20.1540.10">
    <property type="entry name" value="Rhomboid-like"/>
    <property type="match status" value="1"/>
</dbReference>
<feature type="domain" description="DUF6576" evidence="7">
    <location>
        <begin position="253"/>
        <end position="285"/>
    </location>
</feature>
<dbReference type="RefSeq" id="WP_108634832.1">
    <property type="nucleotide sequence ID" value="NZ_QCXX01000004.1"/>
</dbReference>
<dbReference type="Proteomes" id="UP000250831">
    <property type="component" value="Unassembled WGS sequence"/>
</dbReference>
<dbReference type="SUPFAM" id="SSF144091">
    <property type="entry name" value="Rhomboid-like"/>
    <property type="match status" value="1"/>
</dbReference>
<keyword evidence="9" id="KW-1185">Reference proteome</keyword>
<dbReference type="InterPro" id="IPR046483">
    <property type="entry name" value="DUF6576"/>
</dbReference>
<evidence type="ECO:0000313" key="9">
    <source>
        <dbReference type="Proteomes" id="UP000250831"/>
    </source>
</evidence>
<feature type="transmembrane region" description="Helical" evidence="5">
    <location>
        <begin position="20"/>
        <end position="41"/>
    </location>
</feature>
<feature type="transmembrane region" description="Helical" evidence="5">
    <location>
        <begin position="165"/>
        <end position="190"/>
    </location>
</feature>
<sequence length="292" mass="33194">MNNIGLKDFWRQTYKTGSPIPVVISIQVCLFVLIYFLDLLFELKLISQSFLQPIVQQLSLPSNFSSFLAQPWSLISSNFVYVQLLTLIFDSLWLYWVGQIFFTFLNNRQFFFVYIASWLLSSSLYVGFGTLIPPPTSLHLMGGAHPLAAVLAAIVTLVPNYELRLLLFGTVKLKIVAIVYFALEFLFFTLGNRPAAISYFAVVLFGMAFTYALRSGMDWSTLFQKKQKRPAKMKVVVGNNIPTNRKHRYDLPNQDEIDAILDKISVSGYESLTHHEKETLFRASNSGDKVDG</sequence>
<evidence type="ECO:0000256" key="4">
    <source>
        <dbReference type="ARBA" id="ARBA00023136"/>
    </source>
</evidence>
<accession>A0A363NRT8</accession>
<feature type="transmembrane region" description="Helical" evidence="5">
    <location>
        <begin position="79"/>
        <end position="98"/>
    </location>
</feature>
<comment type="caution">
    <text evidence="8">The sequence shown here is derived from an EMBL/GenBank/DDBJ whole genome shotgun (WGS) entry which is preliminary data.</text>
</comment>
<evidence type="ECO:0000259" key="7">
    <source>
        <dbReference type="Pfam" id="PF20216"/>
    </source>
</evidence>
<dbReference type="InterPro" id="IPR022764">
    <property type="entry name" value="Peptidase_S54_rhomboid_dom"/>
</dbReference>
<dbReference type="OrthoDB" id="680602at2"/>
<dbReference type="Pfam" id="PF20216">
    <property type="entry name" value="DUF6576"/>
    <property type="match status" value="1"/>
</dbReference>
<evidence type="ECO:0000256" key="1">
    <source>
        <dbReference type="ARBA" id="ARBA00004141"/>
    </source>
</evidence>
<evidence type="ECO:0000256" key="5">
    <source>
        <dbReference type="SAM" id="Phobius"/>
    </source>
</evidence>
<evidence type="ECO:0000313" key="8">
    <source>
        <dbReference type="EMBL" id="PUV23484.1"/>
    </source>
</evidence>
<name>A0A363NRT8_9SPHI</name>
<evidence type="ECO:0000259" key="6">
    <source>
        <dbReference type="Pfam" id="PF01694"/>
    </source>
</evidence>
<feature type="domain" description="Peptidase S54 rhomboid" evidence="6">
    <location>
        <begin position="70"/>
        <end position="213"/>
    </location>
</feature>
<dbReference type="AlphaFoldDB" id="A0A363NRT8"/>
<feature type="transmembrane region" description="Helical" evidence="5">
    <location>
        <begin position="110"/>
        <end position="132"/>
    </location>
</feature>
<dbReference type="GO" id="GO:0016020">
    <property type="term" value="C:membrane"/>
    <property type="evidence" value="ECO:0007669"/>
    <property type="project" value="UniProtKB-SubCell"/>
</dbReference>
<keyword evidence="2 5" id="KW-0812">Transmembrane</keyword>
<dbReference type="Pfam" id="PF01694">
    <property type="entry name" value="Rhomboid"/>
    <property type="match status" value="1"/>
</dbReference>